<dbReference type="KEGG" id="bts:Btus_3074"/>
<dbReference type="RefSeq" id="WP_013076971.1">
    <property type="nucleotide sequence ID" value="NC_014098.1"/>
</dbReference>
<organism evidence="1 2">
    <name type="scientific">Kyrpidia tusciae (strain DSM 2912 / NBRC 15312 / T2)</name>
    <name type="common">Bacillus tusciae</name>
    <dbReference type="NCBI Taxonomy" id="562970"/>
    <lineage>
        <taxon>Bacteria</taxon>
        <taxon>Bacillati</taxon>
        <taxon>Bacillota</taxon>
        <taxon>Bacilli</taxon>
        <taxon>Bacillales</taxon>
        <taxon>Alicyclobacillaceae</taxon>
        <taxon>Kyrpidia</taxon>
    </lineage>
</organism>
<dbReference type="Pfam" id="PF14236">
    <property type="entry name" value="DruA"/>
    <property type="match status" value="1"/>
</dbReference>
<keyword evidence="2" id="KW-1185">Reference proteome</keyword>
<dbReference type="EMBL" id="CP002017">
    <property type="protein sequence ID" value="ADG07692.1"/>
    <property type="molecule type" value="Genomic_DNA"/>
</dbReference>
<gene>
    <name evidence="1" type="ordered locus">Btus_3074</name>
</gene>
<sequence>MKSQFEVPFWIGDRKVRAERSMVVHAQLHASLQDVRPIAVEPVTQRQEVDWNATITAYHPLGFTLAIRALQRYWIRGNGRHIMGAFVFGAAAKALAARDEWIGWSHSECGIGRGLLTTTVF</sequence>
<evidence type="ECO:0000313" key="2">
    <source>
        <dbReference type="Proteomes" id="UP000002368"/>
    </source>
</evidence>
<protein>
    <submittedName>
        <fullName evidence="1">Uncharacterized protein</fullName>
    </submittedName>
</protein>
<dbReference type="Proteomes" id="UP000002368">
    <property type="component" value="Chromosome"/>
</dbReference>
<proteinExistence type="predicted"/>
<evidence type="ECO:0000313" key="1">
    <source>
        <dbReference type="EMBL" id="ADG07692.1"/>
    </source>
</evidence>
<accession>D5WWC7</accession>
<dbReference type="InterPro" id="IPR025639">
    <property type="entry name" value="DruA"/>
</dbReference>
<reference evidence="1 2" key="1">
    <citation type="journal article" date="2011" name="Stand. Genomic Sci.">
        <title>Complete genome sequence of the thermophilic, hydrogen-oxidizing Bacillus tusciae type strain (T2) and reclassification in the new genus, Kyrpidia gen. nov. as Kyrpidia tusciae comb. nov. and emendation of the family Alicyclobacillaceae da Costa and Rainey, 2010.</title>
        <authorList>
            <person name="Klenk H.P."/>
            <person name="Lapidus A."/>
            <person name="Chertkov O."/>
            <person name="Copeland A."/>
            <person name="Del Rio T.G."/>
            <person name="Nolan M."/>
            <person name="Lucas S."/>
            <person name="Chen F."/>
            <person name="Tice H."/>
            <person name="Cheng J.F."/>
            <person name="Han C."/>
            <person name="Bruce D."/>
            <person name="Goodwin L."/>
            <person name="Pitluck S."/>
            <person name="Pati A."/>
            <person name="Ivanova N."/>
            <person name="Mavromatis K."/>
            <person name="Daum C."/>
            <person name="Chen A."/>
            <person name="Palaniappan K."/>
            <person name="Chang Y.J."/>
            <person name="Land M."/>
            <person name="Hauser L."/>
            <person name="Jeffries C.D."/>
            <person name="Detter J.C."/>
            <person name="Rohde M."/>
            <person name="Abt B."/>
            <person name="Pukall R."/>
            <person name="Goker M."/>
            <person name="Bristow J."/>
            <person name="Markowitz V."/>
            <person name="Hugenholtz P."/>
            <person name="Eisen J.A."/>
        </authorList>
    </citation>
    <scope>NUCLEOTIDE SEQUENCE [LARGE SCALE GENOMIC DNA]</scope>
    <source>
        <strain evidence="1 2">DSM 2912</strain>
    </source>
</reference>
<dbReference type="AlphaFoldDB" id="D5WWC7"/>
<dbReference type="HOGENOM" id="CLU_2035037_0_0_9"/>
<name>D5WWC7_KYRT2</name>